<accession>A0AC60QUK5</accession>
<reference evidence="1 2" key="1">
    <citation type="journal article" date="2020" name="Cell">
        <title>Large-Scale Comparative Analyses of Tick Genomes Elucidate Their Genetic Diversity and Vector Capacities.</title>
        <authorList>
            <consortium name="Tick Genome and Microbiome Consortium (TIGMIC)"/>
            <person name="Jia N."/>
            <person name="Wang J."/>
            <person name="Shi W."/>
            <person name="Du L."/>
            <person name="Sun Y."/>
            <person name="Zhan W."/>
            <person name="Jiang J.F."/>
            <person name="Wang Q."/>
            <person name="Zhang B."/>
            <person name="Ji P."/>
            <person name="Bell-Sakyi L."/>
            <person name="Cui X.M."/>
            <person name="Yuan T.T."/>
            <person name="Jiang B.G."/>
            <person name="Yang W.F."/>
            <person name="Lam T.T."/>
            <person name="Chang Q.C."/>
            <person name="Ding S.J."/>
            <person name="Wang X.J."/>
            <person name="Zhu J.G."/>
            <person name="Ruan X.D."/>
            <person name="Zhao L."/>
            <person name="Wei J.T."/>
            <person name="Ye R.Z."/>
            <person name="Que T.C."/>
            <person name="Du C.H."/>
            <person name="Zhou Y.H."/>
            <person name="Cheng J.X."/>
            <person name="Dai P.F."/>
            <person name="Guo W.B."/>
            <person name="Han X.H."/>
            <person name="Huang E.J."/>
            <person name="Li L.F."/>
            <person name="Wei W."/>
            <person name="Gao Y.C."/>
            <person name="Liu J.Z."/>
            <person name="Shao H.Z."/>
            <person name="Wang X."/>
            <person name="Wang C.C."/>
            <person name="Yang T.C."/>
            <person name="Huo Q.B."/>
            <person name="Li W."/>
            <person name="Chen H.Y."/>
            <person name="Chen S.E."/>
            <person name="Zhou L.G."/>
            <person name="Ni X.B."/>
            <person name="Tian J.H."/>
            <person name="Sheng Y."/>
            <person name="Liu T."/>
            <person name="Pan Y.S."/>
            <person name="Xia L.Y."/>
            <person name="Li J."/>
            <person name="Zhao F."/>
            <person name="Cao W.C."/>
        </authorList>
    </citation>
    <scope>NUCLEOTIDE SEQUENCE [LARGE SCALE GENOMIC DNA]</scope>
    <source>
        <strain evidence="1">Iper-2018</strain>
    </source>
</reference>
<comment type="caution">
    <text evidence="1">The sequence shown here is derived from an EMBL/GenBank/DDBJ whole genome shotgun (WGS) entry which is preliminary data.</text>
</comment>
<sequence>MAVANRLVARGCLVLRDVKVPLKPVGAHVIHVPVYRLPPYVSEETLVRALSPYSFLLCERLCLLRRRTSCFAALRNLNEPKTRCLLVSVPLPAVPGVAWHLRTCCQGSRDLLPGTCLAATRPSDQLASHSPLACFPAVVVPTWLPVANLPGTHKGEQAGLVDLGECQIPSSLTQGECNLVLKSHESRMETMGDSARHKGDSWRAEFMATPGVSYETPASRAERRPSATELTMSARSLPSAHDSPQLAAMEPTSQEGPSRLDQPTMEVDMLVVRLPVPKAFCTEGAAELHTRLGSHSASRCRDTLSRSTE</sequence>
<gene>
    <name evidence="1" type="ORF">HPB47_015351</name>
</gene>
<protein>
    <submittedName>
        <fullName evidence="1">Uncharacterized protein</fullName>
    </submittedName>
</protein>
<name>A0AC60QUK5_IXOPE</name>
<dbReference type="EMBL" id="JABSTQ010003921">
    <property type="protein sequence ID" value="KAG0443040.1"/>
    <property type="molecule type" value="Genomic_DNA"/>
</dbReference>
<evidence type="ECO:0000313" key="2">
    <source>
        <dbReference type="Proteomes" id="UP000805193"/>
    </source>
</evidence>
<organism evidence="1 2">
    <name type="scientific">Ixodes persulcatus</name>
    <name type="common">Taiga tick</name>
    <dbReference type="NCBI Taxonomy" id="34615"/>
    <lineage>
        <taxon>Eukaryota</taxon>
        <taxon>Metazoa</taxon>
        <taxon>Ecdysozoa</taxon>
        <taxon>Arthropoda</taxon>
        <taxon>Chelicerata</taxon>
        <taxon>Arachnida</taxon>
        <taxon>Acari</taxon>
        <taxon>Parasitiformes</taxon>
        <taxon>Ixodida</taxon>
        <taxon>Ixodoidea</taxon>
        <taxon>Ixodidae</taxon>
        <taxon>Ixodinae</taxon>
        <taxon>Ixodes</taxon>
    </lineage>
</organism>
<keyword evidence="2" id="KW-1185">Reference proteome</keyword>
<dbReference type="Proteomes" id="UP000805193">
    <property type="component" value="Unassembled WGS sequence"/>
</dbReference>
<evidence type="ECO:0000313" key="1">
    <source>
        <dbReference type="EMBL" id="KAG0443040.1"/>
    </source>
</evidence>
<proteinExistence type="predicted"/>